<feature type="transmembrane region" description="Helical" evidence="8">
    <location>
        <begin position="518"/>
        <end position="538"/>
    </location>
</feature>
<protein>
    <submittedName>
        <fullName evidence="10">Avt1 protein</fullName>
    </submittedName>
</protein>
<evidence type="ECO:0000256" key="8">
    <source>
        <dbReference type="SAM" id="Phobius"/>
    </source>
</evidence>
<evidence type="ECO:0000256" key="4">
    <source>
        <dbReference type="ARBA" id="ARBA00022692"/>
    </source>
</evidence>
<proteinExistence type="inferred from homology"/>
<organism evidence="10 11">
    <name type="scientific">Pichia kluyveri</name>
    <name type="common">Yeast</name>
    <dbReference type="NCBI Taxonomy" id="36015"/>
    <lineage>
        <taxon>Eukaryota</taxon>
        <taxon>Fungi</taxon>
        <taxon>Dikarya</taxon>
        <taxon>Ascomycota</taxon>
        <taxon>Saccharomycotina</taxon>
        <taxon>Pichiomycetes</taxon>
        <taxon>Pichiales</taxon>
        <taxon>Pichiaceae</taxon>
        <taxon>Pichia</taxon>
    </lineage>
</organism>
<feature type="transmembrane region" description="Helical" evidence="8">
    <location>
        <begin position="426"/>
        <end position="450"/>
    </location>
</feature>
<keyword evidence="7 8" id="KW-0472">Membrane</keyword>
<comment type="similarity">
    <text evidence="2">Belongs to the amino acid/polyamine transporter 2 family.</text>
</comment>
<dbReference type="PANTHER" id="PTHR22950:SF692">
    <property type="entry name" value="TRANSMEMBRANE AMINO ACID TRANSPORTER FAMILY PROTEIN"/>
    <property type="match status" value="1"/>
</dbReference>
<dbReference type="Proteomes" id="UP001378960">
    <property type="component" value="Unassembled WGS sequence"/>
</dbReference>
<comment type="subcellular location">
    <subcellularLocation>
        <location evidence="1">Membrane</location>
        <topology evidence="1">Multi-pass membrane protein</topology>
    </subcellularLocation>
</comment>
<evidence type="ECO:0000313" key="11">
    <source>
        <dbReference type="Proteomes" id="UP001378960"/>
    </source>
</evidence>
<keyword evidence="11" id="KW-1185">Reference proteome</keyword>
<evidence type="ECO:0000313" key="10">
    <source>
        <dbReference type="EMBL" id="GMM47886.1"/>
    </source>
</evidence>
<feature type="transmembrane region" description="Helical" evidence="8">
    <location>
        <begin position="209"/>
        <end position="228"/>
    </location>
</feature>
<sequence length="598" mass="65267">MDHKNSEGIPTAYTPLNAAAANAGMNINRQHVASTPYQAIPIHPDNRHLNGKPSNPFLSPGAGNSFSAFANSYQRAQSFRSISIEPRIKASRSFFKDDEELIDPNTFAPSTMGRKISTVFGVRPNFIESASPNNNVFDEAADDDDHSLADHSFTDYVVSRQPSFASSVFPLHGNQLSRVFTNDADSIVVRQVETENGVKLTMIAPQSTVAQTIFNCINALIGIGLLALSRALVHAGLFWGTLLLIYSVAITYWTATLLSQCMDTDPTLCTYADIGFKAFGPKARLFVSLLFTVELLGVGVSLMVLFADSLNALFPSISLVQFKLIAFIVLTPFSFLPLNILSHISLIGIISTISLVFLIFFCGLVKQTAPGSLIEHAPFEISPPSLMNLFVSYGIILGPFGSHSLFPTLKADLVKPQEFNKCLKTTYSVGFFADAAMAYLGFFMFGAGILNEITQSVLLTSGYPKFVYFFASIFVSLIPVAKTPINALPIINITEFVFGITPQQIEMTGKGPTFMTKLSSASIKIGVNLMFVLLGILYPEFDKIIGLSGSSLCTLICIVLPCAFYLKLCKPKNRWFYYLVMIIALIFGVISTYAALTI</sequence>
<dbReference type="GO" id="GO:0005774">
    <property type="term" value="C:vacuolar membrane"/>
    <property type="evidence" value="ECO:0007669"/>
    <property type="project" value="TreeGrafter"/>
</dbReference>
<comment type="caution">
    <text evidence="10">The sequence shown here is derived from an EMBL/GenBank/DDBJ whole genome shotgun (WGS) entry which is preliminary data.</text>
</comment>
<keyword evidence="5" id="KW-0029">Amino-acid transport</keyword>
<feature type="domain" description="Amino acid transporter transmembrane" evidence="9">
    <location>
        <begin position="206"/>
        <end position="592"/>
    </location>
</feature>
<reference evidence="10 11" key="1">
    <citation type="journal article" date="2023" name="Elife">
        <title>Identification of key yeast species and microbe-microbe interactions impacting larval growth of Drosophila in the wild.</title>
        <authorList>
            <person name="Mure A."/>
            <person name="Sugiura Y."/>
            <person name="Maeda R."/>
            <person name="Honda K."/>
            <person name="Sakurai N."/>
            <person name="Takahashi Y."/>
            <person name="Watada M."/>
            <person name="Katoh T."/>
            <person name="Gotoh A."/>
            <person name="Gotoh Y."/>
            <person name="Taniguchi I."/>
            <person name="Nakamura K."/>
            <person name="Hayashi T."/>
            <person name="Katayama T."/>
            <person name="Uemura T."/>
            <person name="Hattori Y."/>
        </authorList>
    </citation>
    <scope>NUCLEOTIDE SEQUENCE [LARGE SCALE GENOMIC DNA]</scope>
    <source>
        <strain evidence="10 11">PK-24</strain>
    </source>
</reference>
<evidence type="ECO:0000256" key="1">
    <source>
        <dbReference type="ARBA" id="ARBA00004141"/>
    </source>
</evidence>
<feature type="transmembrane region" description="Helical" evidence="8">
    <location>
        <begin position="462"/>
        <end position="481"/>
    </location>
</feature>
<feature type="transmembrane region" description="Helical" evidence="8">
    <location>
        <begin position="575"/>
        <end position="596"/>
    </location>
</feature>
<dbReference type="EMBL" id="BTGB01000009">
    <property type="protein sequence ID" value="GMM47886.1"/>
    <property type="molecule type" value="Genomic_DNA"/>
</dbReference>
<evidence type="ECO:0000256" key="7">
    <source>
        <dbReference type="ARBA" id="ARBA00023136"/>
    </source>
</evidence>
<feature type="transmembrane region" description="Helical" evidence="8">
    <location>
        <begin position="235"/>
        <end position="255"/>
    </location>
</feature>
<keyword evidence="6 8" id="KW-1133">Transmembrane helix</keyword>
<feature type="transmembrane region" description="Helical" evidence="8">
    <location>
        <begin position="344"/>
        <end position="365"/>
    </location>
</feature>
<evidence type="ECO:0000259" key="9">
    <source>
        <dbReference type="Pfam" id="PF01490"/>
    </source>
</evidence>
<accession>A0AAV5R9D6</accession>
<evidence type="ECO:0000256" key="5">
    <source>
        <dbReference type="ARBA" id="ARBA00022970"/>
    </source>
</evidence>
<evidence type="ECO:0000256" key="6">
    <source>
        <dbReference type="ARBA" id="ARBA00022989"/>
    </source>
</evidence>
<dbReference type="Pfam" id="PF01490">
    <property type="entry name" value="Aa_trans"/>
    <property type="match status" value="1"/>
</dbReference>
<evidence type="ECO:0000256" key="3">
    <source>
        <dbReference type="ARBA" id="ARBA00022448"/>
    </source>
</evidence>
<evidence type="ECO:0000256" key="2">
    <source>
        <dbReference type="ARBA" id="ARBA00008066"/>
    </source>
</evidence>
<keyword evidence="4 8" id="KW-0812">Transmembrane</keyword>
<gene>
    <name evidence="10" type="ORF">DAPK24_044840</name>
</gene>
<feature type="transmembrane region" description="Helical" evidence="8">
    <location>
        <begin position="319"/>
        <end position="338"/>
    </location>
</feature>
<dbReference type="AlphaFoldDB" id="A0AAV5R9D6"/>
<dbReference type="PANTHER" id="PTHR22950">
    <property type="entry name" value="AMINO ACID TRANSPORTER"/>
    <property type="match status" value="1"/>
</dbReference>
<keyword evidence="3" id="KW-0813">Transport</keyword>
<feature type="transmembrane region" description="Helical" evidence="8">
    <location>
        <begin position="285"/>
        <end position="307"/>
    </location>
</feature>
<dbReference type="InterPro" id="IPR013057">
    <property type="entry name" value="AA_transpt_TM"/>
</dbReference>
<dbReference type="GO" id="GO:0015179">
    <property type="term" value="F:L-amino acid transmembrane transporter activity"/>
    <property type="evidence" value="ECO:0007669"/>
    <property type="project" value="TreeGrafter"/>
</dbReference>
<name>A0AAV5R9D6_PICKL</name>
<feature type="transmembrane region" description="Helical" evidence="8">
    <location>
        <begin position="544"/>
        <end position="566"/>
    </location>
</feature>